<sequence length="224" mass="25080">MNFTMPKNQNGQAKTNSWLRLLYWGLVVTGIWFAYLNVQPYERAVSFMFGKATSSAFVSLVASIPLVNGIAAIFSKSLSWILGGILWSVIQIIEILPLILYNNEKFIEKIVTEADGRSRYSLKDTDDPTLKMLKRTYNHLPISVVSNLEVLKIFTYTVDFLICLTVYSPVASGKISDLIFILATGQWGKLDYGNLALALITLFAIEVIVSLIIWVGKLSYAIKP</sequence>
<protein>
    <submittedName>
        <fullName evidence="2">Uncharacterized protein</fullName>
    </submittedName>
</protein>
<dbReference type="AlphaFoldDB" id="A0A2K8T321"/>
<dbReference type="EMBL" id="CP024785">
    <property type="protein sequence ID" value="AUB42071.1"/>
    <property type="molecule type" value="Genomic_DNA"/>
</dbReference>
<feature type="transmembrane region" description="Helical" evidence="1">
    <location>
        <begin position="80"/>
        <end position="101"/>
    </location>
</feature>
<dbReference type="KEGG" id="nfl:COO91_08170"/>
<feature type="transmembrane region" description="Helical" evidence="1">
    <location>
        <begin position="20"/>
        <end position="36"/>
    </location>
</feature>
<feature type="transmembrane region" description="Helical" evidence="1">
    <location>
        <begin position="192"/>
        <end position="215"/>
    </location>
</feature>
<evidence type="ECO:0000313" key="2">
    <source>
        <dbReference type="EMBL" id="AUB42071.1"/>
    </source>
</evidence>
<name>A0A2K8T321_9NOSO</name>
<feature type="transmembrane region" description="Helical" evidence="1">
    <location>
        <begin position="56"/>
        <end position="74"/>
    </location>
</feature>
<keyword evidence="3" id="KW-1185">Reference proteome</keyword>
<proteinExistence type="predicted"/>
<evidence type="ECO:0000313" key="3">
    <source>
        <dbReference type="Proteomes" id="UP000232003"/>
    </source>
</evidence>
<reference evidence="2 3" key="1">
    <citation type="submission" date="2017-11" db="EMBL/GenBank/DDBJ databases">
        <title>Complete genome of a free-living desiccation-tolerant cyanobacterium and its photosynthetic adaptation to extreme terrestrial habitat.</title>
        <authorList>
            <person name="Shang J."/>
        </authorList>
    </citation>
    <scope>NUCLEOTIDE SEQUENCE [LARGE SCALE GENOMIC DNA]</scope>
    <source>
        <strain evidence="2 3">CCNUN1</strain>
    </source>
</reference>
<keyword evidence="1" id="KW-0812">Transmembrane</keyword>
<evidence type="ECO:0000256" key="1">
    <source>
        <dbReference type="SAM" id="Phobius"/>
    </source>
</evidence>
<accession>A0A2K8T321</accession>
<keyword evidence="1" id="KW-1133">Transmembrane helix</keyword>
<organism evidence="2 3">
    <name type="scientific">Nostoc flagelliforme CCNUN1</name>
    <dbReference type="NCBI Taxonomy" id="2038116"/>
    <lineage>
        <taxon>Bacteria</taxon>
        <taxon>Bacillati</taxon>
        <taxon>Cyanobacteriota</taxon>
        <taxon>Cyanophyceae</taxon>
        <taxon>Nostocales</taxon>
        <taxon>Nostocaceae</taxon>
        <taxon>Nostoc</taxon>
    </lineage>
</organism>
<keyword evidence="1" id="KW-0472">Membrane</keyword>
<gene>
    <name evidence="2" type="ORF">COO91_08170</name>
</gene>
<feature type="transmembrane region" description="Helical" evidence="1">
    <location>
        <begin position="153"/>
        <end position="172"/>
    </location>
</feature>
<dbReference type="Proteomes" id="UP000232003">
    <property type="component" value="Chromosome"/>
</dbReference>